<keyword evidence="5" id="KW-0119">Carbohydrate metabolism</keyword>
<keyword evidence="8" id="KW-1185">Reference proteome</keyword>
<sequence length="499" mass="55564">MEFEALKPAKKARIGIYTIGLKAYWNQFPGLKERIEEYGKFLEKKMSVHGDVVNYGLVDTESEARKAGYWFNEQNVDLIFCHSATYSTSSAVLPVHQICKAPVIILNLQPTARINYRDTTTGEWLAHCGACPVPEIANAFNRAKIPFRLVSGLLGLEETPEISLADEKTSHRMEATRAWKKIEEWIRAAAVPRTLRESRFGFLGNTYNGMLDMYSDFTMIQAQTGLHVEVLEMGDLDKMMKDVTDMDVKRKLEEVERMFEISGDSPSDPIARKPTQEQLDWSCKVAAAQEKMVKEFDLDALTYYYHGEPGSYFEKLQSGFIIGHSLLTAKGIPCSGEGDLKTAIAMKIADILGTGGSFSEVMTVDYDDETLLLGHDGPFHIAISEGKPILRGMGLYHGKQGTGVSVEAKVRTGPVTLLNVTQTGDGNLKLIISEGESTDGEIIHVGNTQTPVKFGKHPDQFMEEWFMEAPTHHFAMSVGRNTEIFRKVGELLACKTVTL</sequence>
<evidence type="ECO:0000313" key="8">
    <source>
        <dbReference type="Proteomes" id="UP000251002"/>
    </source>
</evidence>
<dbReference type="SUPFAM" id="SSF50443">
    <property type="entry name" value="FucI/AraA C-terminal domain-like"/>
    <property type="match status" value="1"/>
</dbReference>
<keyword evidence="1" id="KW-0479">Metal-binding</keyword>
<organism evidence="7 8">
    <name type="scientific">Planococcus halotolerans</name>
    <dbReference type="NCBI Taxonomy" id="2233542"/>
    <lineage>
        <taxon>Bacteria</taxon>
        <taxon>Bacillati</taxon>
        <taxon>Bacillota</taxon>
        <taxon>Bacilli</taxon>
        <taxon>Bacillales</taxon>
        <taxon>Caryophanaceae</taxon>
        <taxon>Planococcus</taxon>
    </lineage>
</organism>
<keyword evidence="4 7" id="KW-0413">Isomerase</keyword>
<evidence type="ECO:0000259" key="6">
    <source>
        <dbReference type="Pfam" id="PF24856"/>
    </source>
</evidence>
<evidence type="ECO:0000256" key="5">
    <source>
        <dbReference type="ARBA" id="ARBA00023277"/>
    </source>
</evidence>
<dbReference type="InterPro" id="IPR055390">
    <property type="entry name" value="AraA_central"/>
</dbReference>
<accession>A0A365L6W5</accession>
<dbReference type="AlphaFoldDB" id="A0A365L6W5"/>
<protein>
    <submittedName>
        <fullName evidence="7">Arabinose isomerase</fullName>
    </submittedName>
</protein>
<dbReference type="Proteomes" id="UP000251002">
    <property type="component" value="Unassembled WGS sequence"/>
</dbReference>
<dbReference type="InterPro" id="IPR003762">
    <property type="entry name" value="Lara_isomerase"/>
</dbReference>
<evidence type="ECO:0000256" key="1">
    <source>
        <dbReference type="ARBA" id="ARBA00022723"/>
    </source>
</evidence>
<comment type="caution">
    <text evidence="7">The sequence shown here is derived from an EMBL/GenBank/DDBJ whole genome shotgun (WGS) entry which is preliminary data.</text>
</comment>
<dbReference type="InterPro" id="IPR004216">
    <property type="entry name" value="Fuc/Ara_isomerase_C"/>
</dbReference>
<keyword evidence="3" id="KW-0464">Manganese</keyword>
<gene>
    <name evidence="7" type="ORF">DP120_02450</name>
</gene>
<dbReference type="PANTHER" id="PTHR38464">
    <property type="entry name" value="L-ARABINOSE ISOMERASE"/>
    <property type="match status" value="1"/>
</dbReference>
<dbReference type="GO" id="GO:0046872">
    <property type="term" value="F:metal ion binding"/>
    <property type="evidence" value="ECO:0007669"/>
    <property type="project" value="UniProtKB-KW"/>
</dbReference>
<dbReference type="CDD" id="cd00578">
    <property type="entry name" value="L-fuc_L-ara-isomerases"/>
    <property type="match status" value="1"/>
</dbReference>
<feature type="domain" description="L-arabinose isomerase central" evidence="6">
    <location>
        <begin position="220"/>
        <end position="355"/>
    </location>
</feature>
<dbReference type="InterPro" id="IPR009015">
    <property type="entry name" value="Fucose_isomerase_N/cen_sf"/>
</dbReference>
<reference evidence="7 8" key="1">
    <citation type="submission" date="2018-06" db="EMBL/GenBank/DDBJ databases">
        <title>The draft genome sequences of strains SCU63 and S1.</title>
        <authorList>
            <person name="Gan L."/>
        </authorList>
    </citation>
    <scope>NUCLEOTIDE SEQUENCE [LARGE SCALE GENOMIC DNA]</scope>
    <source>
        <strain evidence="7 8">SCU63</strain>
    </source>
</reference>
<dbReference type="SUPFAM" id="SSF53743">
    <property type="entry name" value="FucI/AraA N-terminal and middle domains"/>
    <property type="match status" value="1"/>
</dbReference>
<evidence type="ECO:0000313" key="7">
    <source>
        <dbReference type="EMBL" id="RAZ81166.1"/>
    </source>
</evidence>
<evidence type="ECO:0000256" key="2">
    <source>
        <dbReference type="ARBA" id="ARBA00022935"/>
    </source>
</evidence>
<dbReference type="EMBL" id="QLZR01000001">
    <property type="protein sequence ID" value="RAZ81166.1"/>
    <property type="molecule type" value="Genomic_DNA"/>
</dbReference>
<dbReference type="RefSeq" id="WP_112221589.1">
    <property type="nucleotide sequence ID" value="NZ_CP196859.1"/>
</dbReference>
<dbReference type="GO" id="GO:0005829">
    <property type="term" value="C:cytosol"/>
    <property type="evidence" value="ECO:0007669"/>
    <property type="project" value="TreeGrafter"/>
</dbReference>
<dbReference type="GO" id="GO:0008733">
    <property type="term" value="F:L-arabinose isomerase activity"/>
    <property type="evidence" value="ECO:0007669"/>
    <property type="project" value="InterPro"/>
</dbReference>
<dbReference type="PANTHER" id="PTHR38464:SF1">
    <property type="entry name" value="L-ARABINOSE ISOMERASE"/>
    <property type="match status" value="1"/>
</dbReference>
<name>A0A365L6W5_9BACL</name>
<evidence type="ECO:0000256" key="3">
    <source>
        <dbReference type="ARBA" id="ARBA00023211"/>
    </source>
</evidence>
<dbReference type="GO" id="GO:0019569">
    <property type="term" value="P:L-arabinose catabolic process to D-xylulose 5-phosphate"/>
    <property type="evidence" value="ECO:0007669"/>
    <property type="project" value="TreeGrafter"/>
</dbReference>
<evidence type="ECO:0000256" key="4">
    <source>
        <dbReference type="ARBA" id="ARBA00023235"/>
    </source>
</evidence>
<proteinExistence type="predicted"/>
<keyword evidence="2" id="KW-0054">Arabinose catabolism</keyword>
<dbReference type="Pfam" id="PF24856">
    <property type="entry name" value="AraA_central"/>
    <property type="match status" value="1"/>
</dbReference>